<feature type="region of interest" description="Disordered" evidence="1">
    <location>
        <begin position="121"/>
        <end position="141"/>
    </location>
</feature>
<evidence type="ECO:0000313" key="2">
    <source>
        <dbReference type="EMBL" id="CAG6684499.1"/>
    </source>
</evidence>
<name>A0A8D8X7B6_9HEMI</name>
<dbReference type="EMBL" id="HBUF01267489">
    <property type="protein sequence ID" value="CAG6684499.1"/>
    <property type="molecule type" value="Transcribed_RNA"/>
</dbReference>
<reference evidence="2" key="1">
    <citation type="submission" date="2021-05" db="EMBL/GenBank/DDBJ databases">
        <authorList>
            <person name="Alioto T."/>
            <person name="Alioto T."/>
            <person name="Gomez Garrido J."/>
        </authorList>
    </citation>
    <scope>NUCLEOTIDE SEQUENCE</scope>
</reference>
<accession>A0A8D8X7B6</accession>
<sequence length="165" mass="19250">MKILLTYIPRGQTVEHIEKLTPPHDSAWKTTLISYVTTLVCDENKPLVPTTYPMWQVRIPAIGPIIHPPYLYHLPNVASDDTIGPRILRRFQLFQMSNKTWGSHLNFLKNAQFFYKKCQSRGSNPDSDITSKQQIGHRQENTELRNYQPFKSYKQWGGLLRHCII</sequence>
<protein>
    <submittedName>
        <fullName evidence="2">Uncharacterized protein</fullName>
    </submittedName>
</protein>
<dbReference type="AlphaFoldDB" id="A0A8D8X7B6"/>
<evidence type="ECO:0000256" key="1">
    <source>
        <dbReference type="SAM" id="MobiDB-lite"/>
    </source>
</evidence>
<organism evidence="2">
    <name type="scientific">Cacopsylla melanoneura</name>
    <dbReference type="NCBI Taxonomy" id="428564"/>
    <lineage>
        <taxon>Eukaryota</taxon>
        <taxon>Metazoa</taxon>
        <taxon>Ecdysozoa</taxon>
        <taxon>Arthropoda</taxon>
        <taxon>Hexapoda</taxon>
        <taxon>Insecta</taxon>
        <taxon>Pterygota</taxon>
        <taxon>Neoptera</taxon>
        <taxon>Paraneoptera</taxon>
        <taxon>Hemiptera</taxon>
        <taxon>Sternorrhyncha</taxon>
        <taxon>Psylloidea</taxon>
        <taxon>Psyllidae</taxon>
        <taxon>Psyllinae</taxon>
        <taxon>Cacopsylla</taxon>
    </lineage>
</organism>
<feature type="compositionally biased region" description="Polar residues" evidence="1">
    <location>
        <begin position="121"/>
        <end position="136"/>
    </location>
</feature>
<proteinExistence type="predicted"/>